<dbReference type="AlphaFoldDB" id="A0AAN9XY16"/>
<comment type="caution">
    <text evidence="1">The sequence shown here is derived from an EMBL/GenBank/DDBJ whole genome shotgun (WGS) entry which is preliminary data.</text>
</comment>
<evidence type="ECO:0000313" key="1">
    <source>
        <dbReference type="EMBL" id="KAK7571068.1"/>
    </source>
</evidence>
<sequence length="85" mass="9420">MNLAVIVLSISPAGNDDLASLFPVDDGSVVVGNYYAFRIIDEDCVVLAVVCAENFELPFLKQVSRLRMDNKLWIPFSARCRNVNA</sequence>
<accession>A0AAN9XY16</accession>
<evidence type="ECO:0000313" key="2">
    <source>
        <dbReference type="Proteomes" id="UP001367676"/>
    </source>
</evidence>
<gene>
    <name evidence="1" type="ORF">V9T40_014672</name>
</gene>
<dbReference type="EMBL" id="JBBCAQ010000041">
    <property type="protein sequence ID" value="KAK7571068.1"/>
    <property type="molecule type" value="Genomic_DNA"/>
</dbReference>
<name>A0AAN9XY16_9HEMI</name>
<protein>
    <submittedName>
        <fullName evidence="1">Uncharacterized protein</fullName>
    </submittedName>
</protein>
<dbReference type="Proteomes" id="UP001367676">
    <property type="component" value="Unassembled WGS sequence"/>
</dbReference>
<reference evidence="1 2" key="1">
    <citation type="submission" date="2024-03" db="EMBL/GenBank/DDBJ databases">
        <title>Adaptation during the transition from Ophiocordyceps entomopathogen to insect associate is accompanied by gene loss and intensified selection.</title>
        <authorList>
            <person name="Ward C.M."/>
            <person name="Onetto C.A."/>
            <person name="Borneman A.R."/>
        </authorList>
    </citation>
    <scope>NUCLEOTIDE SEQUENCE [LARGE SCALE GENOMIC DNA]</scope>
    <source>
        <strain evidence="1">AWRI1</strain>
        <tissue evidence="1">Single Adult Female</tissue>
    </source>
</reference>
<proteinExistence type="predicted"/>
<keyword evidence="2" id="KW-1185">Reference proteome</keyword>
<organism evidence="1 2">
    <name type="scientific">Parthenolecanium corni</name>
    <dbReference type="NCBI Taxonomy" id="536013"/>
    <lineage>
        <taxon>Eukaryota</taxon>
        <taxon>Metazoa</taxon>
        <taxon>Ecdysozoa</taxon>
        <taxon>Arthropoda</taxon>
        <taxon>Hexapoda</taxon>
        <taxon>Insecta</taxon>
        <taxon>Pterygota</taxon>
        <taxon>Neoptera</taxon>
        <taxon>Paraneoptera</taxon>
        <taxon>Hemiptera</taxon>
        <taxon>Sternorrhyncha</taxon>
        <taxon>Coccoidea</taxon>
        <taxon>Coccidae</taxon>
        <taxon>Parthenolecanium</taxon>
    </lineage>
</organism>